<organism evidence="2 3">
    <name type="scientific">Aureobasidium pullulans</name>
    <name type="common">Black yeast</name>
    <name type="synonym">Pullularia pullulans</name>
    <dbReference type="NCBI Taxonomy" id="5580"/>
    <lineage>
        <taxon>Eukaryota</taxon>
        <taxon>Fungi</taxon>
        <taxon>Dikarya</taxon>
        <taxon>Ascomycota</taxon>
        <taxon>Pezizomycotina</taxon>
        <taxon>Dothideomycetes</taxon>
        <taxon>Dothideomycetidae</taxon>
        <taxon>Dothideales</taxon>
        <taxon>Saccotheciaceae</taxon>
        <taxon>Aureobasidium</taxon>
    </lineage>
</organism>
<gene>
    <name evidence="2" type="ORF">D6D21_08928</name>
</gene>
<sequence length="106" mass="11311">MGEKVPENANLGLNPGSPLSAIESINGEAVPKQMSVTRAFTRIFFYGTPTVWCLQAIALIAAYRSRVALALVNLVLGNFITLLSGFSSGQDVPADFMSLVSKQSYA</sequence>
<keyword evidence="1" id="KW-0472">Membrane</keyword>
<protein>
    <recommendedName>
        <fullName evidence="4">ABC transmembrane type-1 domain-containing protein</fullName>
    </recommendedName>
</protein>
<comment type="caution">
    <text evidence="2">The sequence shown here is derived from an EMBL/GenBank/DDBJ whole genome shotgun (WGS) entry which is preliminary data.</text>
</comment>
<name>A0AB74IM43_AURPU</name>
<dbReference type="Proteomes" id="UP000309076">
    <property type="component" value="Unassembled WGS sequence"/>
</dbReference>
<reference evidence="2 3" key="1">
    <citation type="submission" date="2018-10" db="EMBL/GenBank/DDBJ databases">
        <title>Fifty Aureobasidium pullulans genomes reveal a recombining polyextremotolerant generalist.</title>
        <authorList>
            <person name="Gostincar C."/>
            <person name="Turk M."/>
            <person name="Zajc J."/>
            <person name="Gunde-Cimerman N."/>
        </authorList>
    </citation>
    <scope>NUCLEOTIDE SEQUENCE [LARGE SCALE GENOMIC DNA]</scope>
    <source>
        <strain evidence="2 3">EXF-10796</strain>
    </source>
</reference>
<proteinExistence type="predicted"/>
<dbReference type="AlphaFoldDB" id="A0AB74IM43"/>
<dbReference type="EMBL" id="QZAM01000260">
    <property type="protein sequence ID" value="THW35963.1"/>
    <property type="molecule type" value="Genomic_DNA"/>
</dbReference>
<keyword evidence="1" id="KW-1133">Transmembrane helix</keyword>
<accession>A0AB74IM43</accession>
<feature type="transmembrane region" description="Helical" evidence="1">
    <location>
        <begin position="43"/>
        <end position="63"/>
    </location>
</feature>
<evidence type="ECO:0000313" key="2">
    <source>
        <dbReference type="EMBL" id="THW35963.1"/>
    </source>
</evidence>
<evidence type="ECO:0000313" key="3">
    <source>
        <dbReference type="Proteomes" id="UP000309076"/>
    </source>
</evidence>
<evidence type="ECO:0008006" key="4">
    <source>
        <dbReference type="Google" id="ProtNLM"/>
    </source>
</evidence>
<feature type="transmembrane region" description="Helical" evidence="1">
    <location>
        <begin position="70"/>
        <end position="89"/>
    </location>
</feature>
<evidence type="ECO:0000256" key="1">
    <source>
        <dbReference type="SAM" id="Phobius"/>
    </source>
</evidence>
<keyword evidence="1" id="KW-0812">Transmembrane</keyword>